<organism evidence="1 2">
    <name type="scientific">Selenomonas ruminantium subsp. lactilytica (strain NBRC 103574 / TAM6421)</name>
    <dbReference type="NCBI Taxonomy" id="927704"/>
    <lineage>
        <taxon>Bacteria</taxon>
        <taxon>Bacillati</taxon>
        <taxon>Bacillota</taxon>
        <taxon>Negativicutes</taxon>
        <taxon>Selenomonadales</taxon>
        <taxon>Selenomonadaceae</taxon>
        <taxon>Selenomonas</taxon>
    </lineage>
</organism>
<proteinExistence type="predicted"/>
<accession>I0GQW9</accession>
<name>I0GQW9_SELRL</name>
<protein>
    <submittedName>
        <fullName evidence="1">Uncharacterized protein</fullName>
    </submittedName>
</protein>
<evidence type="ECO:0000313" key="2">
    <source>
        <dbReference type="Proteomes" id="UP000007887"/>
    </source>
</evidence>
<dbReference type="EMBL" id="AP012292">
    <property type="protein sequence ID" value="BAL83156.1"/>
    <property type="molecule type" value="Genomic_DNA"/>
</dbReference>
<evidence type="ECO:0000313" key="1">
    <source>
        <dbReference type="EMBL" id="BAL83156.1"/>
    </source>
</evidence>
<gene>
    <name evidence="1" type="ordered locus">SELR_14480</name>
</gene>
<dbReference type="AlphaFoldDB" id="I0GQW9"/>
<dbReference type="HOGENOM" id="CLU_3332884_0_0_9"/>
<dbReference type="PATRIC" id="fig|927704.6.peg.1497"/>
<dbReference type="KEGG" id="sri:SELR_14480"/>
<dbReference type="Proteomes" id="UP000007887">
    <property type="component" value="Chromosome"/>
</dbReference>
<sequence>MEGIMSRIKELRKIVGDKLCESKLLGGWHGLLCGIQEK</sequence>
<reference evidence="1 2" key="1">
    <citation type="submission" date="2011-10" db="EMBL/GenBank/DDBJ databases">
        <title>Whole genome sequence of Selenomonas ruminantium subsp. lactilytica TAM6421.</title>
        <authorList>
            <person name="Oguchi A."/>
            <person name="Ankai A."/>
            <person name="Kaneko J."/>
            <person name="Yamada-Narita S."/>
            <person name="Fukui S."/>
            <person name="Takahashi M."/>
            <person name="Onodera T."/>
            <person name="Kojima S."/>
            <person name="Fushimi T."/>
            <person name="Abe N."/>
            <person name="Kamio Y."/>
            <person name="Yamazaki S."/>
            <person name="Fujita N."/>
        </authorList>
    </citation>
    <scope>NUCLEOTIDE SEQUENCE [LARGE SCALE GENOMIC DNA]</scope>
    <source>
        <strain evidence="2">NBRC 103574 / TAM6421</strain>
    </source>
</reference>